<evidence type="ECO:0000256" key="1">
    <source>
        <dbReference type="SAM" id="MobiDB-lite"/>
    </source>
</evidence>
<dbReference type="InterPro" id="IPR011600">
    <property type="entry name" value="Pept_C14_caspase"/>
</dbReference>
<reference evidence="3 4" key="1">
    <citation type="submission" date="2023-01" db="EMBL/GenBank/DDBJ databases">
        <title>Analysis of 21 Apiospora genomes using comparative genomics revels a genus with tremendous synthesis potential of carbohydrate active enzymes and secondary metabolites.</title>
        <authorList>
            <person name="Sorensen T."/>
        </authorList>
    </citation>
    <scope>NUCLEOTIDE SEQUENCE [LARGE SCALE GENOMIC DNA]</scope>
    <source>
        <strain evidence="3 4">CBS 20057</strain>
    </source>
</reference>
<dbReference type="Gene3D" id="3.40.50.1460">
    <property type="match status" value="1"/>
</dbReference>
<protein>
    <recommendedName>
        <fullName evidence="2">Peptidase C14 caspase domain-containing protein</fullName>
    </recommendedName>
</protein>
<sequence length="424" mass="47060">MASPEGRHVSTPSPLPRLSEPHGSPTQEYQDEDETRDSKLKAMWDSEMGGLKRHYTPYTKVSVLLLSWHKDIDDLKTDKEVTDLENLFKGKFMFETTRRILTKDSRMSAQAQVNFYLAEVVYKNDNLNTLLIIYYAGHGRPGNDRGKLKLTASTSLRGESNGDLHEIVWNSAQKNIESTRADVLVIFDCCHAGELERGVRGHRAFEYLAATSANSTTRKPGPHSFTSALIWSLDHLLERHAPFSTQELLRTIHNDAPDFPEDQAQPQAIRRPDEDPSPARGAPSQGRLLGRHLLAKLRPESKPSSHPESWRAIFGGGPRLLPNHVSEAALSPASENYAATPDASRHLDDVEIGEDQGVSAEKALSQRSADGCLTVLQPPIPVDDEHAVPDSVRPKEKRKREEVGEGEVLGPAATAKRGRHGKKH</sequence>
<feature type="compositionally biased region" description="Basic and acidic residues" evidence="1">
    <location>
        <begin position="383"/>
        <end position="403"/>
    </location>
</feature>
<gene>
    <name evidence="3" type="ORF">PG991_008372</name>
</gene>
<feature type="region of interest" description="Disordered" evidence="1">
    <location>
        <begin position="256"/>
        <end position="287"/>
    </location>
</feature>
<organism evidence="3 4">
    <name type="scientific">Apiospora marii</name>
    <dbReference type="NCBI Taxonomy" id="335849"/>
    <lineage>
        <taxon>Eukaryota</taxon>
        <taxon>Fungi</taxon>
        <taxon>Dikarya</taxon>
        <taxon>Ascomycota</taxon>
        <taxon>Pezizomycotina</taxon>
        <taxon>Sordariomycetes</taxon>
        <taxon>Xylariomycetidae</taxon>
        <taxon>Amphisphaeriales</taxon>
        <taxon>Apiosporaceae</taxon>
        <taxon>Apiospora</taxon>
    </lineage>
</organism>
<feature type="domain" description="Peptidase C14 caspase" evidence="2">
    <location>
        <begin position="77"/>
        <end position="251"/>
    </location>
</feature>
<evidence type="ECO:0000259" key="2">
    <source>
        <dbReference type="Pfam" id="PF00656"/>
    </source>
</evidence>
<accession>A0ABR1RLU2</accession>
<dbReference type="Pfam" id="PF00656">
    <property type="entry name" value="Peptidase_C14"/>
    <property type="match status" value="1"/>
</dbReference>
<feature type="region of interest" description="Disordered" evidence="1">
    <location>
        <begin position="1"/>
        <end position="37"/>
    </location>
</feature>
<evidence type="ECO:0000313" key="3">
    <source>
        <dbReference type="EMBL" id="KAK8015484.1"/>
    </source>
</evidence>
<name>A0ABR1RLU2_9PEZI</name>
<dbReference type="Proteomes" id="UP001396898">
    <property type="component" value="Unassembled WGS sequence"/>
</dbReference>
<proteinExistence type="predicted"/>
<dbReference type="EMBL" id="JAQQWI010000012">
    <property type="protein sequence ID" value="KAK8015484.1"/>
    <property type="molecule type" value="Genomic_DNA"/>
</dbReference>
<feature type="region of interest" description="Disordered" evidence="1">
    <location>
        <begin position="359"/>
        <end position="424"/>
    </location>
</feature>
<comment type="caution">
    <text evidence="3">The sequence shown here is derived from an EMBL/GenBank/DDBJ whole genome shotgun (WGS) entry which is preliminary data.</text>
</comment>
<evidence type="ECO:0000313" key="4">
    <source>
        <dbReference type="Proteomes" id="UP001396898"/>
    </source>
</evidence>
<keyword evidence="4" id="KW-1185">Reference proteome</keyword>